<dbReference type="SUPFAM" id="SSF52540">
    <property type="entry name" value="P-loop containing nucleoside triphosphate hydrolases"/>
    <property type="match status" value="1"/>
</dbReference>
<evidence type="ECO:0000259" key="5">
    <source>
        <dbReference type="PROSITE" id="PS50893"/>
    </source>
</evidence>
<dbReference type="STRING" id="457570.Nther_1568"/>
<reference evidence="6 7" key="2">
    <citation type="journal article" date="2011" name="J. Bacteriol.">
        <title>Complete genome sequence of the anaerobic, halophilic alkalithermophile Natranaerobius thermophilus JW/NM-WN-LF.</title>
        <authorList>
            <person name="Zhao B."/>
            <person name="Mesbah N.M."/>
            <person name="Dalin E."/>
            <person name="Goodwin L."/>
            <person name="Nolan M."/>
            <person name="Pitluck S."/>
            <person name="Chertkov O."/>
            <person name="Brettin T.S."/>
            <person name="Han J."/>
            <person name="Larimer F.W."/>
            <person name="Land M.L."/>
            <person name="Hauser L."/>
            <person name="Kyrpides N."/>
            <person name="Wiegel J."/>
        </authorList>
    </citation>
    <scope>NUCLEOTIDE SEQUENCE [LARGE SCALE GENOMIC DNA]</scope>
    <source>
        <strain evidence="7">ATCC BAA-1301 / DSM 18059 / JW/NM-WN-LF</strain>
    </source>
</reference>
<dbReference type="GO" id="GO:0016887">
    <property type="term" value="F:ATP hydrolysis activity"/>
    <property type="evidence" value="ECO:0007669"/>
    <property type="project" value="InterPro"/>
</dbReference>
<accession>B2A4G6</accession>
<dbReference type="PROSITE" id="PS50893">
    <property type="entry name" value="ABC_TRANSPORTER_2"/>
    <property type="match status" value="1"/>
</dbReference>
<dbReference type="InterPro" id="IPR027417">
    <property type="entry name" value="P-loop_NTPase"/>
</dbReference>
<dbReference type="PROSITE" id="PS00211">
    <property type="entry name" value="ABC_TRANSPORTER_1"/>
    <property type="match status" value="1"/>
</dbReference>
<dbReference type="AlphaFoldDB" id="B2A4G6"/>
<dbReference type="Proteomes" id="UP000001683">
    <property type="component" value="Chromosome"/>
</dbReference>
<comment type="similarity">
    <text evidence="1">Belongs to the ABC transporter superfamily.</text>
</comment>
<dbReference type="SMART" id="SM00382">
    <property type="entry name" value="AAA"/>
    <property type="match status" value="1"/>
</dbReference>
<name>B2A4G6_NATTJ</name>
<keyword evidence="3" id="KW-0547">Nucleotide-binding</keyword>
<dbReference type="InterPro" id="IPR050763">
    <property type="entry name" value="ABC_transporter_ATP-binding"/>
</dbReference>
<evidence type="ECO:0000313" key="7">
    <source>
        <dbReference type="Proteomes" id="UP000001683"/>
    </source>
</evidence>
<dbReference type="InterPro" id="IPR003593">
    <property type="entry name" value="AAA+_ATPase"/>
</dbReference>
<organism evidence="6 7">
    <name type="scientific">Natranaerobius thermophilus (strain ATCC BAA-1301 / DSM 18059 / JW/NM-WN-LF)</name>
    <dbReference type="NCBI Taxonomy" id="457570"/>
    <lineage>
        <taxon>Bacteria</taxon>
        <taxon>Bacillati</taxon>
        <taxon>Bacillota</taxon>
        <taxon>Clostridia</taxon>
        <taxon>Natranaerobiales</taxon>
        <taxon>Natranaerobiaceae</taxon>
        <taxon>Natranaerobius</taxon>
    </lineage>
</organism>
<sequence>MNELINVNQISKNFNDKEALKNINLTVNRGEIIGIVGHNGAGKTTLVNCMTGIYEPDKGTIDYIFDYKSLYDHIGVQMQEQYYEWKSKVFEVCQLYKQITRSDINLEEMLEEFELTSEANNYINQLSGGNRQKLAILLTLINQPEIIFLDELTTGLDPVAKRKVWDLLKDINETKEVTIILTSHNLDEVEYLADRIMILYKGEVVYLGGMTSAVEEYSEGEKIIEFQIKNELASFKLMKYNAETLTDGRYQIRTKNDEQVLKELIDDVGIKNVVVKSPGLEDVFLKIAGYRLDKEGRIING</sequence>
<feature type="domain" description="ABC transporter" evidence="5">
    <location>
        <begin position="5"/>
        <end position="226"/>
    </location>
</feature>
<dbReference type="eggNOG" id="COG1131">
    <property type="taxonomic scope" value="Bacteria"/>
</dbReference>
<keyword evidence="7" id="KW-1185">Reference proteome</keyword>
<dbReference type="OrthoDB" id="9804819at2"/>
<dbReference type="RefSeq" id="WP_012448013.1">
    <property type="nucleotide sequence ID" value="NC_010718.1"/>
</dbReference>
<dbReference type="InterPro" id="IPR003439">
    <property type="entry name" value="ABC_transporter-like_ATP-bd"/>
</dbReference>
<dbReference type="CDD" id="cd03230">
    <property type="entry name" value="ABC_DR_subfamily_A"/>
    <property type="match status" value="1"/>
</dbReference>
<dbReference type="InterPro" id="IPR017871">
    <property type="entry name" value="ABC_transporter-like_CS"/>
</dbReference>
<dbReference type="InParanoid" id="B2A4G6"/>
<keyword evidence="2" id="KW-0813">Transport</keyword>
<evidence type="ECO:0000256" key="4">
    <source>
        <dbReference type="ARBA" id="ARBA00022840"/>
    </source>
</evidence>
<dbReference type="Gene3D" id="3.40.50.300">
    <property type="entry name" value="P-loop containing nucleotide triphosphate hydrolases"/>
    <property type="match status" value="1"/>
</dbReference>
<protein>
    <submittedName>
        <fullName evidence="6">ABC transporter related</fullName>
    </submittedName>
</protein>
<reference evidence="6 7" key="1">
    <citation type="submission" date="2008-04" db="EMBL/GenBank/DDBJ databases">
        <title>Complete sequence of chromosome of Natranaerobius thermophilus JW/NM-WN-LF.</title>
        <authorList>
            <consortium name="US DOE Joint Genome Institute"/>
            <person name="Copeland A."/>
            <person name="Lucas S."/>
            <person name="Lapidus A."/>
            <person name="Glavina del Rio T."/>
            <person name="Dalin E."/>
            <person name="Tice H."/>
            <person name="Bruce D."/>
            <person name="Goodwin L."/>
            <person name="Pitluck S."/>
            <person name="Chertkov O."/>
            <person name="Brettin T."/>
            <person name="Detter J.C."/>
            <person name="Han C."/>
            <person name="Kuske C.R."/>
            <person name="Schmutz J."/>
            <person name="Larimer F."/>
            <person name="Land M."/>
            <person name="Hauser L."/>
            <person name="Kyrpides N."/>
            <person name="Lykidis A."/>
            <person name="Mesbah N.M."/>
            <person name="Wiegel J."/>
        </authorList>
    </citation>
    <scope>NUCLEOTIDE SEQUENCE [LARGE SCALE GENOMIC DNA]</scope>
    <source>
        <strain evidence="7">ATCC BAA-1301 / DSM 18059 / JW/NM-WN-LF</strain>
    </source>
</reference>
<evidence type="ECO:0000256" key="1">
    <source>
        <dbReference type="ARBA" id="ARBA00005417"/>
    </source>
</evidence>
<evidence type="ECO:0000256" key="2">
    <source>
        <dbReference type="ARBA" id="ARBA00022448"/>
    </source>
</evidence>
<evidence type="ECO:0000256" key="3">
    <source>
        <dbReference type="ARBA" id="ARBA00022741"/>
    </source>
</evidence>
<dbReference type="HOGENOM" id="CLU_000604_1_2_9"/>
<dbReference type="Pfam" id="PF00005">
    <property type="entry name" value="ABC_tran"/>
    <property type="match status" value="1"/>
</dbReference>
<dbReference type="PANTHER" id="PTHR42711:SF5">
    <property type="entry name" value="ABC TRANSPORTER ATP-BINDING PROTEIN NATA"/>
    <property type="match status" value="1"/>
</dbReference>
<proteinExistence type="inferred from homology"/>
<dbReference type="PANTHER" id="PTHR42711">
    <property type="entry name" value="ABC TRANSPORTER ATP-BINDING PROTEIN"/>
    <property type="match status" value="1"/>
</dbReference>
<dbReference type="GO" id="GO:0005524">
    <property type="term" value="F:ATP binding"/>
    <property type="evidence" value="ECO:0007669"/>
    <property type="project" value="UniProtKB-KW"/>
</dbReference>
<dbReference type="KEGG" id="nth:Nther_1568"/>
<dbReference type="EMBL" id="CP001034">
    <property type="protein sequence ID" value="ACB85143.1"/>
    <property type="molecule type" value="Genomic_DNA"/>
</dbReference>
<keyword evidence="4" id="KW-0067">ATP-binding</keyword>
<gene>
    <name evidence="6" type="ordered locus">Nther_1568</name>
</gene>
<evidence type="ECO:0000313" key="6">
    <source>
        <dbReference type="EMBL" id="ACB85143.1"/>
    </source>
</evidence>